<dbReference type="EMBL" id="BARV01026952">
    <property type="protein sequence ID" value="GAI45857.1"/>
    <property type="molecule type" value="Genomic_DNA"/>
</dbReference>
<sequence length="53" mass="6187">MEDFSLWKIPEEIKVVRLDGKNEIKIPYVIKDRIILKEGIANGIFYPGEELEP</sequence>
<feature type="non-terminal residue" evidence="1">
    <location>
        <position position="53"/>
    </location>
</feature>
<gene>
    <name evidence="1" type="ORF">S06H3_43449</name>
</gene>
<reference evidence="1" key="1">
    <citation type="journal article" date="2014" name="Front. Microbiol.">
        <title>High frequency of phylogenetically diverse reductive dehalogenase-homologous genes in deep subseafloor sedimentary metagenomes.</title>
        <authorList>
            <person name="Kawai M."/>
            <person name="Futagami T."/>
            <person name="Toyoda A."/>
            <person name="Takaki Y."/>
            <person name="Nishi S."/>
            <person name="Hori S."/>
            <person name="Arai W."/>
            <person name="Tsubouchi T."/>
            <person name="Morono Y."/>
            <person name="Uchiyama I."/>
            <person name="Ito T."/>
            <person name="Fujiyama A."/>
            <person name="Inagaki F."/>
            <person name="Takami H."/>
        </authorList>
    </citation>
    <scope>NUCLEOTIDE SEQUENCE</scope>
    <source>
        <strain evidence="1">Expedition CK06-06</strain>
    </source>
</reference>
<accession>X1NP82</accession>
<proteinExistence type="predicted"/>
<dbReference type="AlphaFoldDB" id="X1NP82"/>
<comment type="caution">
    <text evidence="1">The sequence shown here is derived from an EMBL/GenBank/DDBJ whole genome shotgun (WGS) entry which is preliminary data.</text>
</comment>
<evidence type="ECO:0000313" key="1">
    <source>
        <dbReference type="EMBL" id="GAI45857.1"/>
    </source>
</evidence>
<protein>
    <submittedName>
        <fullName evidence="1">Uncharacterized protein</fullName>
    </submittedName>
</protein>
<name>X1NP82_9ZZZZ</name>
<organism evidence="1">
    <name type="scientific">marine sediment metagenome</name>
    <dbReference type="NCBI Taxonomy" id="412755"/>
    <lineage>
        <taxon>unclassified sequences</taxon>
        <taxon>metagenomes</taxon>
        <taxon>ecological metagenomes</taxon>
    </lineage>
</organism>